<comment type="similarity">
    <text evidence="1">Belongs to the C/M/P thioester hydrolase family.</text>
</comment>
<dbReference type="InterPro" id="IPR049449">
    <property type="entry name" value="TesB_ACOT8-like_N"/>
</dbReference>
<proteinExistence type="inferred from homology"/>
<dbReference type="PANTHER" id="PTHR11066:SF34">
    <property type="entry name" value="ACYL-COENZYME A THIOESTERASE 8"/>
    <property type="match status" value="1"/>
</dbReference>
<sequence>MTSSVSEYTLSQSKLEKAFGVRKIGELKYEGLIPLTKPSVGSRGVFGGNLCGQSLLVAMESVEEGFTPHSLHSYFVKAGDDTFPCQYEVEKVSDGKNFANRLIRVVQKGETKYLVMISLTRRNSFSDAAKQFQAGKSKGFPLDFQIPPPKQFARHHHSELETRLDHDHTMTLQHKFGPEFYQPHLSEREELAKSAAERDLSFWLRVDDSGVASKEKKFKYAGFGAASDSLFLTSLSRILHLPIAKELTSGGKGEHFFSVSLDHSVYFHDDEFDPSQWFFFNFRAPRFANNRVLLQGSYYNEEGKLFASIVQEGLVFFHSGSELKAKL</sequence>
<dbReference type="EMBL" id="OZ004258">
    <property type="protein sequence ID" value="CAK7912525.1"/>
    <property type="molecule type" value="Genomic_DNA"/>
</dbReference>
<evidence type="ECO:0000259" key="4">
    <source>
        <dbReference type="Pfam" id="PF20789"/>
    </source>
</evidence>
<evidence type="ECO:0000256" key="2">
    <source>
        <dbReference type="ARBA" id="ARBA00022801"/>
    </source>
</evidence>
<evidence type="ECO:0000313" key="5">
    <source>
        <dbReference type="EMBL" id="CAK7912525.1"/>
    </source>
</evidence>
<dbReference type="Pfam" id="PF13622">
    <property type="entry name" value="4HBT_3"/>
    <property type="match status" value="1"/>
</dbReference>
<evidence type="ECO:0000259" key="3">
    <source>
        <dbReference type="Pfam" id="PF13622"/>
    </source>
</evidence>
<accession>A0ABP0EJL7</accession>
<dbReference type="PANTHER" id="PTHR11066">
    <property type="entry name" value="ACYL-COA THIOESTERASE"/>
    <property type="match status" value="1"/>
</dbReference>
<organism evidence="5 6">
    <name type="scientific">[Candida] anglica</name>
    <dbReference type="NCBI Taxonomy" id="148631"/>
    <lineage>
        <taxon>Eukaryota</taxon>
        <taxon>Fungi</taxon>
        <taxon>Dikarya</taxon>
        <taxon>Ascomycota</taxon>
        <taxon>Saccharomycotina</taxon>
        <taxon>Pichiomycetes</taxon>
        <taxon>Debaryomycetaceae</taxon>
        <taxon>Kurtzmaniella</taxon>
    </lineage>
</organism>
<dbReference type="Proteomes" id="UP001497600">
    <property type="component" value="Chromosome F"/>
</dbReference>
<evidence type="ECO:0000313" key="6">
    <source>
        <dbReference type="Proteomes" id="UP001497600"/>
    </source>
</evidence>
<dbReference type="CDD" id="cd03445">
    <property type="entry name" value="Thioesterase_II_repeat2"/>
    <property type="match status" value="1"/>
</dbReference>
<dbReference type="Gene3D" id="2.40.160.210">
    <property type="entry name" value="Acyl-CoA thioesterase, double hotdog domain"/>
    <property type="match status" value="1"/>
</dbReference>
<evidence type="ECO:0008006" key="7">
    <source>
        <dbReference type="Google" id="ProtNLM"/>
    </source>
</evidence>
<dbReference type="CDD" id="cd03444">
    <property type="entry name" value="Thioesterase_II_repeat1"/>
    <property type="match status" value="1"/>
</dbReference>
<keyword evidence="2" id="KW-0378">Hydrolase</keyword>
<feature type="domain" description="Acyl-CoA thioesterase-like N-terminal HotDog" evidence="3">
    <location>
        <begin position="41"/>
        <end position="116"/>
    </location>
</feature>
<dbReference type="SUPFAM" id="SSF54637">
    <property type="entry name" value="Thioesterase/thiol ester dehydrase-isomerase"/>
    <property type="match status" value="2"/>
</dbReference>
<dbReference type="InterPro" id="IPR003703">
    <property type="entry name" value="Acyl_CoA_thio"/>
</dbReference>
<reference evidence="5 6" key="1">
    <citation type="submission" date="2024-01" db="EMBL/GenBank/DDBJ databases">
        <authorList>
            <consortium name="Genoscope - CEA"/>
            <person name="William W."/>
        </authorList>
    </citation>
    <scope>NUCLEOTIDE SEQUENCE [LARGE SCALE GENOMIC DNA]</scope>
    <source>
        <strain evidence="5 6">29B2s-10</strain>
    </source>
</reference>
<gene>
    <name evidence="5" type="ORF">CAAN4_F07470</name>
</gene>
<dbReference type="InterPro" id="IPR049450">
    <property type="entry name" value="ACOT8-like_C"/>
</dbReference>
<evidence type="ECO:0000256" key="1">
    <source>
        <dbReference type="ARBA" id="ARBA00006538"/>
    </source>
</evidence>
<protein>
    <recommendedName>
        <fullName evidence="7">Acyl-CoA thioesterase II</fullName>
    </recommendedName>
</protein>
<dbReference type="InterPro" id="IPR029069">
    <property type="entry name" value="HotDog_dom_sf"/>
</dbReference>
<dbReference type="InterPro" id="IPR042171">
    <property type="entry name" value="Acyl-CoA_hotdog"/>
</dbReference>
<keyword evidence="6" id="KW-1185">Reference proteome</keyword>
<name>A0ABP0EJL7_9ASCO</name>
<feature type="domain" description="Acyl-CoA thioesterase-like C-terminal" evidence="4">
    <location>
        <begin position="187"/>
        <end position="315"/>
    </location>
</feature>
<dbReference type="Pfam" id="PF20789">
    <property type="entry name" value="4HBT_3C"/>
    <property type="match status" value="1"/>
</dbReference>